<gene>
    <name evidence="2" type="ORF">ACFQGD_30330</name>
</gene>
<evidence type="ECO:0000313" key="3">
    <source>
        <dbReference type="Proteomes" id="UP001596337"/>
    </source>
</evidence>
<dbReference type="RefSeq" id="WP_345390992.1">
    <property type="nucleotide sequence ID" value="NZ_BAABLA010000007.1"/>
</dbReference>
<organism evidence="2 3">
    <name type="scientific">Haloechinothrix salitolerans</name>
    <dbReference type="NCBI Taxonomy" id="926830"/>
    <lineage>
        <taxon>Bacteria</taxon>
        <taxon>Bacillati</taxon>
        <taxon>Actinomycetota</taxon>
        <taxon>Actinomycetes</taxon>
        <taxon>Pseudonocardiales</taxon>
        <taxon>Pseudonocardiaceae</taxon>
        <taxon>Haloechinothrix</taxon>
    </lineage>
</organism>
<evidence type="ECO:0000313" key="2">
    <source>
        <dbReference type="EMBL" id="MFC6871428.1"/>
    </source>
</evidence>
<feature type="compositionally biased region" description="Basic and acidic residues" evidence="1">
    <location>
        <begin position="95"/>
        <end position="104"/>
    </location>
</feature>
<dbReference type="EMBL" id="JBHSXX010000001">
    <property type="protein sequence ID" value="MFC6871428.1"/>
    <property type="molecule type" value="Genomic_DNA"/>
</dbReference>
<sequence>MPTPSSRLPSVPDALNETELLALGDHLAAAMPSMPPRLLLPTRYAAGLAWDAARWRALPTQLREAVVVEERRLAVASSHAIASAVDWRRVAARPSHTELQDRRARQTTSARTPEQIRATAATSWARVETAIATQLAAGREAA</sequence>
<name>A0ABW2CA43_9PSEU</name>
<comment type="caution">
    <text evidence="2">The sequence shown here is derived from an EMBL/GenBank/DDBJ whole genome shotgun (WGS) entry which is preliminary data.</text>
</comment>
<reference evidence="3" key="1">
    <citation type="journal article" date="2019" name="Int. J. Syst. Evol. Microbiol.">
        <title>The Global Catalogue of Microorganisms (GCM) 10K type strain sequencing project: providing services to taxonomists for standard genome sequencing and annotation.</title>
        <authorList>
            <consortium name="The Broad Institute Genomics Platform"/>
            <consortium name="The Broad Institute Genome Sequencing Center for Infectious Disease"/>
            <person name="Wu L."/>
            <person name="Ma J."/>
        </authorList>
    </citation>
    <scope>NUCLEOTIDE SEQUENCE [LARGE SCALE GENOMIC DNA]</scope>
    <source>
        <strain evidence="3">KCTC 32255</strain>
    </source>
</reference>
<dbReference type="Proteomes" id="UP001596337">
    <property type="component" value="Unassembled WGS sequence"/>
</dbReference>
<proteinExistence type="predicted"/>
<evidence type="ECO:0000256" key="1">
    <source>
        <dbReference type="SAM" id="MobiDB-lite"/>
    </source>
</evidence>
<accession>A0ABW2CA43</accession>
<keyword evidence="3" id="KW-1185">Reference proteome</keyword>
<feature type="region of interest" description="Disordered" evidence="1">
    <location>
        <begin position="93"/>
        <end position="114"/>
    </location>
</feature>
<protein>
    <submittedName>
        <fullName evidence="2">Uncharacterized protein</fullName>
    </submittedName>
</protein>